<keyword evidence="1" id="KW-0418">Kinase</keyword>
<proteinExistence type="inferred from homology"/>
<dbReference type="GO" id="GO:0016301">
    <property type="term" value="F:kinase activity"/>
    <property type="evidence" value="ECO:0007669"/>
    <property type="project" value="UniProtKB-UniRule"/>
</dbReference>
<organism evidence="3 4">
    <name type="scientific">Alkalispirillum mobile</name>
    <dbReference type="NCBI Taxonomy" id="85925"/>
    <lineage>
        <taxon>Bacteria</taxon>
        <taxon>Pseudomonadati</taxon>
        <taxon>Pseudomonadota</taxon>
        <taxon>Gammaproteobacteria</taxon>
        <taxon>Chromatiales</taxon>
        <taxon>Ectothiorhodospiraceae</taxon>
        <taxon>Alkalispirillum</taxon>
    </lineage>
</organism>
<comment type="caution">
    <text evidence="3">The sequence shown here is derived from an EMBL/GenBank/DDBJ whole genome shotgun (WGS) entry which is preliminary data.</text>
</comment>
<dbReference type="EMBL" id="RCDA01000004">
    <property type="protein sequence ID" value="RLK46997.1"/>
    <property type="molecule type" value="Genomic_DNA"/>
</dbReference>
<keyword evidence="1 3" id="KW-0808">Transferase</keyword>
<dbReference type="UniPathway" id="UPA00958"/>
<keyword evidence="4" id="KW-1185">Reference proteome</keyword>
<comment type="pathway">
    <text evidence="1">Bacterial outer membrane biogenesis; LPS core biosynthesis.</text>
</comment>
<dbReference type="Proteomes" id="UP000275461">
    <property type="component" value="Unassembled WGS sequence"/>
</dbReference>
<comment type="similarity">
    <text evidence="1">Belongs to the protein kinase superfamily. KdkA/rfaP family.</text>
</comment>
<protein>
    <recommendedName>
        <fullName evidence="1">Lipopolysaccharide core heptose(I) kinase</fullName>
        <ecNumber evidence="1">2.7.1.-</ecNumber>
    </recommendedName>
</protein>
<sequence length="279" mass="32240">MVLDPDFRAALQAAFGPGDPFEQVMALDGEVVRAVDGRRTFRFELGGLTYFAKVHTGMPWGRILRKLSQFRVPVLGAEPEWRAIHRLQALGIPTTPPVAFGLRRGLNPARERSFVITRDLGRTRTLEQECLRWPEHPPAFRFKLALIREVARIARALHEDGMNHRDFYLCHFRLDLNQDEAAVLSGARPPRLHLMDLHRVQRHKQLPERARVKDIGGLYFSALDIGLTRRDILRFMRAYQGLTLRQTLAAHGRFWQQVAERARWQYRREHGKAPKAPPL</sequence>
<comment type="function">
    <text evidence="1">Kinase involved in the biosynthesis of the core oligosaccharide region of lipopolysaccharide (LPS). Catalyzes the phosphorylation of heptose I (HepI), the first heptose added to the Kdo2-lipid A module.</text>
</comment>
<evidence type="ECO:0000313" key="4">
    <source>
        <dbReference type="Proteomes" id="UP000275461"/>
    </source>
</evidence>
<keyword evidence="1" id="KW-0547">Nucleotide-binding</keyword>
<dbReference type="EC" id="2.7.1.-" evidence="1"/>
<keyword evidence="1" id="KW-0448">Lipopolysaccharide biosynthesis</keyword>
<dbReference type="GO" id="GO:0005524">
    <property type="term" value="F:ATP binding"/>
    <property type="evidence" value="ECO:0007669"/>
    <property type="project" value="UniProtKB-UniRule"/>
</dbReference>
<dbReference type="Pfam" id="PF06293">
    <property type="entry name" value="Kdo"/>
    <property type="match status" value="1"/>
</dbReference>
<dbReference type="GO" id="GO:0009244">
    <property type="term" value="P:lipopolysaccharide core region biosynthetic process"/>
    <property type="evidence" value="ECO:0007669"/>
    <property type="project" value="UniProtKB-UniRule"/>
</dbReference>
<dbReference type="NCBIfam" id="NF011703">
    <property type="entry name" value="PRK15123.1"/>
    <property type="match status" value="1"/>
</dbReference>
<dbReference type="PIRSF" id="PIRSF037318">
    <property type="entry name" value="RfaP"/>
    <property type="match status" value="1"/>
</dbReference>
<dbReference type="AlphaFoldDB" id="A0A498BVX0"/>
<evidence type="ECO:0000256" key="2">
    <source>
        <dbReference type="PIRSR" id="PIRSR037318-50"/>
    </source>
</evidence>
<name>A0A498BVX0_9GAMM</name>
<evidence type="ECO:0000313" key="3">
    <source>
        <dbReference type="EMBL" id="RLK46997.1"/>
    </source>
</evidence>
<evidence type="ECO:0000256" key="1">
    <source>
        <dbReference type="PIRNR" id="PIRNR037318"/>
    </source>
</evidence>
<keyword evidence="1" id="KW-0067">ATP-binding</keyword>
<gene>
    <name evidence="3" type="ORF">DFR31_2311</name>
</gene>
<reference evidence="3 4" key="1">
    <citation type="submission" date="2018-10" db="EMBL/GenBank/DDBJ databases">
        <title>Genomic Encyclopedia of Type Strains, Phase IV (KMG-IV): sequencing the most valuable type-strain genomes for metagenomic binning, comparative biology and taxonomic classification.</title>
        <authorList>
            <person name="Goeker M."/>
        </authorList>
    </citation>
    <scope>NUCLEOTIDE SEQUENCE [LARGE SCALE GENOMIC DNA]</scope>
    <source>
        <strain evidence="3 4">DSM 12769</strain>
    </source>
</reference>
<dbReference type="InterPro" id="IPR017172">
    <property type="entry name" value="Lsacc_core_hep_kinase_RfaP"/>
</dbReference>
<accession>A0A498BVX0</accession>
<feature type="active site" evidence="2">
    <location>
        <position position="166"/>
    </location>
</feature>